<dbReference type="Proteomes" id="UP000008561">
    <property type="component" value="Chromosome"/>
</dbReference>
<dbReference type="STRING" id="96561.Dole_1865"/>
<dbReference type="SUPFAM" id="SSF56059">
    <property type="entry name" value="Glutathione synthetase ATP-binding domain-like"/>
    <property type="match status" value="1"/>
</dbReference>
<organism evidence="2 3">
    <name type="scientific">Desulfosudis oleivorans (strain DSM 6200 / JCM 39069 / Hxd3)</name>
    <name type="common">Desulfococcus oleovorans</name>
    <dbReference type="NCBI Taxonomy" id="96561"/>
    <lineage>
        <taxon>Bacteria</taxon>
        <taxon>Pseudomonadati</taxon>
        <taxon>Thermodesulfobacteriota</taxon>
        <taxon>Desulfobacteria</taxon>
        <taxon>Desulfobacterales</taxon>
        <taxon>Desulfosudaceae</taxon>
        <taxon>Desulfosudis</taxon>
    </lineage>
</organism>
<protein>
    <submittedName>
        <fullName evidence="2">Pyruvate phosphate dikinase PEP/pyruvate-binding</fullName>
    </submittedName>
</protein>
<dbReference type="GO" id="GO:0016301">
    <property type="term" value="F:kinase activity"/>
    <property type="evidence" value="ECO:0007669"/>
    <property type="project" value="UniProtKB-KW"/>
</dbReference>
<dbReference type="Gene3D" id="3.30.1490.20">
    <property type="entry name" value="ATP-grasp fold, A domain"/>
    <property type="match status" value="1"/>
</dbReference>
<dbReference type="GO" id="GO:0005524">
    <property type="term" value="F:ATP binding"/>
    <property type="evidence" value="ECO:0007669"/>
    <property type="project" value="InterPro"/>
</dbReference>
<dbReference type="InterPro" id="IPR013815">
    <property type="entry name" value="ATP_grasp_subdomain_1"/>
</dbReference>
<keyword evidence="2" id="KW-0418">Kinase</keyword>
<dbReference type="EMBL" id="CP000859">
    <property type="protein sequence ID" value="ABW67669.1"/>
    <property type="molecule type" value="Genomic_DNA"/>
</dbReference>
<dbReference type="KEGG" id="dol:Dole_1865"/>
<dbReference type="Pfam" id="PF01326">
    <property type="entry name" value="PPDK_N"/>
    <property type="match status" value="1"/>
</dbReference>
<evidence type="ECO:0000313" key="3">
    <source>
        <dbReference type="Proteomes" id="UP000008561"/>
    </source>
</evidence>
<keyword evidence="2" id="KW-0808">Transferase</keyword>
<gene>
    <name evidence="2" type="ordered locus">Dole_1865</name>
</gene>
<dbReference type="eggNOG" id="COG0574">
    <property type="taxonomic scope" value="Bacteria"/>
</dbReference>
<evidence type="ECO:0000259" key="1">
    <source>
        <dbReference type="Pfam" id="PF01326"/>
    </source>
</evidence>
<keyword evidence="3" id="KW-1185">Reference proteome</keyword>
<keyword evidence="2" id="KW-0670">Pyruvate</keyword>
<dbReference type="HOGENOM" id="CLU_015408_0_0_7"/>
<evidence type="ECO:0000313" key="2">
    <source>
        <dbReference type="EMBL" id="ABW67669.1"/>
    </source>
</evidence>
<feature type="domain" description="Pyruvate phosphate dikinase AMP/ATP-binding" evidence="1">
    <location>
        <begin position="295"/>
        <end position="676"/>
    </location>
</feature>
<dbReference type="RefSeq" id="WP_012175281.1">
    <property type="nucleotide sequence ID" value="NC_009943.1"/>
</dbReference>
<name>A8ZSD2_DESOH</name>
<proteinExistence type="predicted"/>
<dbReference type="AlphaFoldDB" id="A8ZSD2"/>
<reference evidence="2 3" key="1">
    <citation type="submission" date="2007-10" db="EMBL/GenBank/DDBJ databases">
        <title>Complete sequence of Desulfococcus oleovorans Hxd3.</title>
        <authorList>
            <consortium name="US DOE Joint Genome Institute"/>
            <person name="Copeland A."/>
            <person name="Lucas S."/>
            <person name="Lapidus A."/>
            <person name="Barry K."/>
            <person name="Glavina del Rio T."/>
            <person name="Dalin E."/>
            <person name="Tice H."/>
            <person name="Pitluck S."/>
            <person name="Kiss H."/>
            <person name="Brettin T."/>
            <person name="Bruce D."/>
            <person name="Detter J.C."/>
            <person name="Han C."/>
            <person name="Schmutz J."/>
            <person name="Larimer F."/>
            <person name="Land M."/>
            <person name="Hauser L."/>
            <person name="Kyrpides N."/>
            <person name="Kim E."/>
            <person name="Wawrik B."/>
            <person name="Richardson P."/>
        </authorList>
    </citation>
    <scope>NUCLEOTIDE SEQUENCE [LARGE SCALE GENOMIC DNA]</scope>
    <source>
        <strain evidence="3">DSM 6200 / JCM 39069 / Hxd3</strain>
    </source>
</reference>
<dbReference type="InterPro" id="IPR002192">
    <property type="entry name" value="PPDK_AMP/ATP-bd"/>
</dbReference>
<sequence>MAYSSHVSTGWESLDAIIDHLRTGDNVVWQVDSIDDYQRVVTPFVNAALARNDRVVYMRFGRHTALVEERPDLAVYHLQTENSFESFSVQVHNIITREGRDVCYVFDSLSDLLHLWATDRMIGDFFFVTCPYLFQLNTIAYFALLRNHHSYKSIARIRETTQVLIDVHNYKGQICVHPIKVEHRYSPTMFFPHIKEKDALAPVINSVEATRLFSHLSRSSTAGAQRHLDYWDRLFMEARTLLESDAGPAERQDMVQQLSRLMLTRNKRMLALIREYFSLEDLLQIKERMIGTGFIGGKSVGMLLARNILAREEGFDWQGVLEHHDSFYIGSDVFYSFIVQNGWWQTFMAHKTGEGYFDRAKELKEKIPHGSFPDEIVERLTLMLEYFGQSPIIVRSSSLLEDAFGSAFAGKYDSFFCVNQGSPEKRYREFEGAMLRVFESTMGEDALAYRRQRGLDRSDEQMALLVQRVSGAYHKSYFFPELAGVGLSRNPFVWKKGMDPGAGMARLVFGLGTRAVNRVENDYPRIVAMDDPLVKPLAGTEDIRRFSQRFVDLLNLEENRLETVSLEGLLEKEVPGRIDLVGVRDTEAAQRLREMGRPEKAHWILTFDPFLSQTPFVTTMRRLLSRLETVYESPVDVEFTVNFAENQAMQVNLVQCRPFQGLDDSVGRRIPETIDRRDTVLRVAGNFMGGAVWRPISRIILVDPEPYVALSMSEKYSVARLVGKLNRLIKDREAQATLLMGPGRWGTHSPAMGVPVSFAEINQVSAIAEISYQSGSLIPDLSFGTHFFHDLIETGIFYLAVYPEDPEVVFNPEWIYALPNQLPALVPEAARFSHVVNVVDTVGTGLVLQSDMVTQVAACYLAPKAG</sequence>
<accession>A8ZSD2</accession>
<dbReference type="OrthoDB" id="9812167at2"/>